<reference evidence="2" key="1">
    <citation type="submission" date="2006-10" db="EMBL/GenBank/DDBJ databases">
        <authorList>
            <person name="Amadeo P."/>
            <person name="Zhao Q."/>
            <person name="Wortman J."/>
            <person name="Fraser-Liggett C."/>
            <person name="Carlton J."/>
        </authorList>
    </citation>
    <scope>NUCLEOTIDE SEQUENCE</scope>
    <source>
        <strain evidence="2">G3</strain>
    </source>
</reference>
<dbReference type="VEuPathDB" id="TrichDB:TVAGG3_0540870"/>
<proteinExistence type="predicted"/>
<dbReference type="RefSeq" id="XP_001326045.1">
    <property type="nucleotide sequence ID" value="XM_001326010.1"/>
</dbReference>
<dbReference type="KEGG" id="tva:4771810"/>
<feature type="compositionally biased region" description="Basic and acidic residues" evidence="1">
    <location>
        <begin position="64"/>
        <end position="110"/>
    </location>
</feature>
<keyword evidence="3" id="KW-1185">Reference proteome</keyword>
<dbReference type="VEuPathDB" id="TrichDB:TVAG_043820"/>
<evidence type="ECO:0000313" key="2">
    <source>
        <dbReference type="EMBL" id="EAY13822.1"/>
    </source>
</evidence>
<protein>
    <submittedName>
        <fullName evidence="2">Surface protein, putative</fullName>
    </submittedName>
</protein>
<sequence>MDFSGLQLAMQKTQEQKEEEARKAANKPIGSLSPLKLNTAESIAEKNRQKKLQNMSKKAKERRAKAIERGEGYIDKLKMAEKTRLKDLRGKPRFKVEKPKKDKKPKEEKPGPGSLTK</sequence>
<evidence type="ECO:0000256" key="1">
    <source>
        <dbReference type="SAM" id="MobiDB-lite"/>
    </source>
</evidence>
<dbReference type="AlphaFoldDB" id="A2E0E2"/>
<feature type="compositionally biased region" description="Basic and acidic residues" evidence="1">
    <location>
        <begin position="14"/>
        <end position="23"/>
    </location>
</feature>
<dbReference type="InParanoid" id="A2E0E2"/>
<feature type="region of interest" description="Disordered" evidence="1">
    <location>
        <begin position="1"/>
        <end position="117"/>
    </location>
</feature>
<dbReference type="EMBL" id="DS113279">
    <property type="protein sequence ID" value="EAY13822.1"/>
    <property type="molecule type" value="Genomic_DNA"/>
</dbReference>
<reference evidence="2" key="2">
    <citation type="journal article" date="2007" name="Science">
        <title>Draft genome sequence of the sexually transmitted pathogen Trichomonas vaginalis.</title>
        <authorList>
            <person name="Carlton J.M."/>
            <person name="Hirt R.P."/>
            <person name="Silva J.C."/>
            <person name="Delcher A.L."/>
            <person name="Schatz M."/>
            <person name="Zhao Q."/>
            <person name="Wortman J.R."/>
            <person name="Bidwell S.L."/>
            <person name="Alsmark U.C.M."/>
            <person name="Besteiro S."/>
            <person name="Sicheritz-Ponten T."/>
            <person name="Noel C.J."/>
            <person name="Dacks J.B."/>
            <person name="Foster P.G."/>
            <person name="Simillion C."/>
            <person name="Van de Peer Y."/>
            <person name="Miranda-Saavedra D."/>
            <person name="Barton G.J."/>
            <person name="Westrop G.D."/>
            <person name="Mueller S."/>
            <person name="Dessi D."/>
            <person name="Fiori P.L."/>
            <person name="Ren Q."/>
            <person name="Paulsen I."/>
            <person name="Zhang H."/>
            <person name="Bastida-Corcuera F.D."/>
            <person name="Simoes-Barbosa A."/>
            <person name="Brown M.T."/>
            <person name="Hayes R.D."/>
            <person name="Mukherjee M."/>
            <person name="Okumura C.Y."/>
            <person name="Schneider R."/>
            <person name="Smith A.J."/>
            <person name="Vanacova S."/>
            <person name="Villalvazo M."/>
            <person name="Haas B.J."/>
            <person name="Pertea M."/>
            <person name="Feldblyum T.V."/>
            <person name="Utterback T.R."/>
            <person name="Shu C.L."/>
            <person name="Osoegawa K."/>
            <person name="de Jong P.J."/>
            <person name="Hrdy I."/>
            <person name="Horvathova L."/>
            <person name="Zubacova Z."/>
            <person name="Dolezal P."/>
            <person name="Malik S.B."/>
            <person name="Logsdon J.M. Jr."/>
            <person name="Henze K."/>
            <person name="Gupta A."/>
            <person name="Wang C.C."/>
            <person name="Dunne R.L."/>
            <person name="Upcroft J.A."/>
            <person name="Upcroft P."/>
            <person name="White O."/>
            <person name="Salzberg S.L."/>
            <person name="Tang P."/>
            <person name="Chiu C.-H."/>
            <person name="Lee Y.-S."/>
            <person name="Embley T.M."/>
            <person name="Coombs G.H."/>
            <person name="Mottram J.C."/>
            <person name="Tachezy J."/>
            <person name="Fraser-Liggett C.M."/>
            <person name="Johnson P.J."/>
        </authorList>
    </citation>
    <scope>NUCLEOTIDE SEQUENCE [LARGE SCALE GENOMIC DNA]</scope>
    <source>
        <strain evidence="2">G3</strain>
    </source>
</reference>
<dbReference type="SMR" id="A2E0E2"/>
<dbReference type="Proteomes" id="UP000001542">
    <property type="component" value="Unassembled WGS sequence"/>
</dbReference>
<evidence type="ECO:0000313" key="3">
    <source>
        <dbReference type="Proteomes" id="UP000001542"/>
    </source>
</evidence>
<name>A2E0E2_TRIV3</name>
<accession>A2E0E2</accession>
<gene>
    <name evidence="2" type="ORF">TVAG_043820</name>
</gene>
<organism evidence="2 3">
    <name type="scientific">Trichomonas vaginalis (strain ATCC PRA-98 / G3)</name>
    <dbReference type="NCBI Taxonomy" id="412133"/>
    <lineage>
        <taxon>Eukaryota</taxon>
        <taxon>Metamonada</taxon>
        <taxon>Parabasalia</taxon>
        <taxon>Trichomonadida</taxon>
        <taxon>Trichomonadidae</taxon>
        <taxon>Trichomonas</taxon>
    </lineage>
</organism>